<dbReference type="Proteomes" id="UP001219525">
    <property type="component" value="Unassembled WGS sequence"/>
</dbReference>
<feature type="region of interest" description="Disordered" evidence="1">
    <location>
        <begin position="1014"/>
        <end position="1040"/>
    </location>
</feature>
<feature type="compositionally biased region" description="Acidic residues" evidence="1">
    <location>
        <begin position="89"/>
        <end position="98"/>
    </location>
</feature>
<feature type="compositionally biased region" description="Basic and acidic residues" evidence="1">
    <location>
        <begin position="306"/>
        <end position="319"/>
    </location>
</feature>
<feature type="compositionally biased region" description="Acidic residues" evidence="1">
    <location>
        <begin position="351"/>
        <end position="374"/>
    </location>
</feature>
<evidence type="ECO:0000256" key="1">
    <source>
        <dbReference type="SAM" id="MobiDB-lite"/>
    </source>
</evidence>
<evidence type="ECO:0000313" key="2">
    <source>
        <dbReference type="EMBL" id="KAJ7201547.1"/>
    </source>
</evidence>
<feature type="compositionally biased region" description="Basic residues" evidence="1">
    <location>
        <begin position="791"/>
        <end position="801"/>
    </location>
</feature>
<feature type="compositionally biased region" description="Basic and acidic residues" evidence="1">
    <location>
        <begin position="26"/>
        <end position="36"/>
    </location>
</feature>
<dbReference type="EMBL" id="JARJCW010000058">
    <property type="protein sequence ID" value="KAJ7201547.1"/>
    <property type="molecule type" value="Genomic_DNA"/>
</dbReference>
<feature type="compositionally biased region" description="Polar residues" evidence="1">
    <location>
        <begin position="178"/>
        <end position="204"/>
    </location>
</feature>
<keyword evidence="3" id="KW-1185">Reference proteome</keyword>
<proteinExistence type="predicted"/>
<sequence>MANTRSQAANAAAANSKTGGKKAKKNATDKPQREVRPIPSRATHQDDVATAKDGARASKAVLKPRPRQAKVKARAATDEHEHDAAASDQGEESGDEEQTVVSRQTRAKAKASAVTHEREREAAASDREEGEEGEAEGDRDRRSSPDTPTPPQNTGRPVPKLNFESLKSLKLVSKAPAPTNTQPRPAESQVSPTSNRQIVEATTNGDRDNAGGKPRRAAGKSAATVLRQHALKNDSRDSDSDESGDDWLHQEVQERLKIAKHNQIVRGTHLKILSTEEEDAMLDADYDADLTSESRRKRGRSTWNGDDERPHGAKDRERVGPLPDGDGDGDGDDDDDDHERVGDIPLPDADAAADDDDPEDEDDADADADADDHDDAPSTWEVRSGPLSKAVLKEAKAAQVEYHAKLADIAQRAKVRVSTVARAIGDVSLHSRETTIWNAFQADYRAKHGKPNTKNKVELDRYRADCSAAYAKVFEQLPEEDRDNRDARRELLQPLVDQYLENSTLVVDERKTKGGAKALMKKTLDPFLNEASKPRRLWLSMAAFKRTDQHVWGFAVDLNSDVVNMWGGTQLFEETKKRHGKHLTNSMLQMKALMQATKADLQLEAQGAAQQVAVYVDLTKGEKKRDKARVQLGDLFVNMIQLALIQRDGLTLDEARSALPKMSWKWTGRAVKLHMRIVNWPDALKGFHPGPGFSVHRISDKGVNKESKEDQSRNKALLAMYDALVRVYQGESDSGAPKIESWTDDEKEFDDPDVPLVVAADGSVLLTASSSKDVLSKLAKRDRGTEADKQKKGKGKGRAHISHPDDDVDDNADNDEPVTERSRKGKSKSNDAIRRGDEDEDEDYTKRDDYETDGPGPSHSRKSKARLARDSDDDNDEYARHGRKRVAEGTPEARPVKRQRQVVETTTIKCHYQQGTVLSGPFNAIRLERYEGEATVLQENTYYQNDYRQWVKLPPGFRPVVHKEEEPIRYLRECEAGWVACELLNALPGVATHCSASKRDIRSRVAKTIRRHYKARQTARHQPLERASSPFQRASSPVQRASSPLLPDIVFPPSWLQTTQQARNTHLRHVEEEEEPRAPHDSVRQKEYEFKREDYEEKFGKFVPDSELADWFTRRQKEYDALLAIREGIVDLSPFENGAKFEEYFKRESAFATEFGISLKVDDAGAIVETKRRLLKHYRALLKRTNGDVYAATRIAGRRLQFNVINPFKLEDDRRRDFDSKLREWYTTFHGFNSATLGSTLGEREFVFDMPNKFKVDDERRLHYWCHRCTWAQFIKDEVSQAREQARLLPPVRRTSSTTQFYSGSTSSFYGALLATSYM</sequence>
<feature type="compositionally biased region" description="Basic and acidic residues" evidence="1">
    <location>
        <begin position="779"/>
        <end position="790"/>
    </location>
</feature>
<accession>A0AAD6V3E1</accession>
<feature type="compositionally biased region" description="Low complexity" evidence="1">
    <location>
        <begin position="8"/>
        <end position="18"/>
    </location>
</feature>
<feature type="region of interest" description="Disordered" evidence="1">
    <location>
        <begin position="774"/>
        <end position="900"/>
    </location>
</feature>
<feature type="compositionally biased region" description="Basic and acidic residues" evidence="1">
    <location>
        <begin position="818"/>
        <end position="837"/>
    </location>
</feature>
<evidence type="ECO:0000313" key="3">
    <source>
        <dbReference type="Proteomes" id="UP001219525"/>
    </source>
</evidence>
<feature type="compositionally biased region" description="Basic and acidic residues" evidence="1">
    <location>
        <begin position="43"/>
        <end position="56"/>
    </location>
</feature>
<gene>
    <name evidence="2" type="ORF">GGX14DRAFT_399890</name>
</gene>
<feature type="compositionally biased region" description="Basic and acidic residues" evidence="1">
    <location>
        <begin position="115"/>
        <end position="127"/>
    </location>
</feature>
<name>A0AAD6V3E1_9AGAR</name>
<comment type="caution">
    <text evidence="2">The sequence shown here is derived from an EMBL/GenBank/DDBJ whole genome shotgun (WGS) entry which is preliminary data.</text>
</comment>
<reference evidence="2" key="1">
    <citation type="submission" date="2023-03" db="EMBL/GenBank/DDBJ databases">
        <title>Massive genome expansion in bonnet fungi (Mycena s.s.) driven by repeated elements and novel gene families across ecological guilds.</title>
        <authorList>
            <consortium name="Lawrence Berkeley National Laboratory"/>
            <person name="Harder C.B."/>
            <person name="Miyauchi S."/>
            <person name="Viragh M."/>
            <person name="Kuo A."/>
            <person name="Thoen E."/>
            <person name="Andreopoulos B."/>
            <person name="Lu D."/>
            <person name="Skrede I."/>
            <person name="Drula E."/>
            <person name="Henrissat B."/>
            <person name="Morin E."/>
            <person name="Kohler A."/>
            <person name="Barry K."/>
            <person name="LaButti K."/>
            <person name="Morin E."/>
            <person name="Salamov A."/>
            <person name="Lipzen A."/>
            <person name="Mereny Z."/>
            <person name="Hegedus B."/>
            <person name="Baldrian P."/>
            <person name="Stursova M."/>
            <person name="Weitz H."/>
            <person name="Taylor A."/>
            <person name="Grigoriev I.V."/>
            <person name="Nagy L.G."/>
            <person name="Martin F."/>
            <person name="Kauserud H."/>
        </authorList>
    </citation>
    <scope>NUCLEOTIDE SEQUENCE</scope>
    <source>
        <strain evidence="2">9144</strain>
    </source>
</reference>
<feature type="compositionally biased region" description="Basic and acidic residues" evidence="1">
    <location>
        <begin position="75"/>
        <end position="85"/>
    </location>
</feature>
<organism evidence="2 3">
    <name type="scientific">Mycena pura</name>
    <dbReference type="NCBI Taxonomy" id="153505"/>
    <lineage>
        <taxon>Eukaryota</taxon>
        <taxon>Fungi</taxon>
        <taxon>Dikarya</taxon>
        <taxon>Basidiomycota</taxon>
        <taxon>Agaricomycotina</taxon>
        <taxon>Agaricomycetes</taxon>
        <taxon>Agaricomycetidae</taxon>
        <taxon>Agaricales</taxon>
        <taxon>Marasmiineae</taxon>
        <taxon>Mycenaceae</taxon>
        <taxon>Mycena</taxon>
    </lineage>
</organism>
<feature type="compositionally biased region" description="Basic and acidic residues" evidence="1">
    <location>
        <begin position="1068"/>
        <end position="1085"/>
    </location>
</feature>
<feature type="region of interest" description="Disordered" evidence="1">
    <location>
        <begin position="1064"/>
        <end position="1085"/>
    </location>
</feature>
<feature type="compositionally biased region" description="Basic residues" evidence="1">
    <location>
        <begin position="62"/>
        <end position="73"/>
    </location>
</feature>
<feature type="compositionally biased region" description="Acidic residues" evidence="1">
    <location>
        <begin position="325"/>
        <end position="337"/>
    </location>
</feature>
<protein>
    <submittedName>
        <fullName evidence="2">Uncharacterized protein</fullName>
    </submittedName>
</protein>
<feature type="region of interest" description="Disordered" evidence="1">
    <location>
        <begin position="1"/>
        <end position="248"/>
    </location>
</feature>
<feature type="compositionally biased region" description="Polar residues" evidence="1">
    <location>
        <begin position="1029"/>
        <end position="1040"/>
    </location>
</feature>
<feature type="compositionally biased region" description="Acidic residues" evidence="1">
    <location>
        <begin position="806"/>
        <end position="817"/>
    </location>
</feature>
<feature type="region of interest" description="Disordered" evidence="1">
    <location>
        <begin position="285"/>
        <end position="384"/>
    </location>
</feature>